<feature type="binding site" evidence="6">
    <location>
        <begin position="137"/>
        <end position="145"/>
    </location>
    <ligand>
        <name>ATP</name>
        <dbReference type="ChEBI" id="CHEBI:30616"/>
    </ligand>
</feature>
<dbReference type="PANTHER" id="PTHR23407">
    <property type="entry name" value="ATPASE INHIBITOR/5-FORMYLTETRAHYDROFOLATE CYCLO-LIGASE"/>
    <property type="match status" value="1"/>
</dbReference>
<dbReference type="NCBIfam" id="TIGR02727">
    <property type="entry name" value="MTHFS_bact"/>
    <property type="match status" value="1"/>
</dbReference>
<dbReference type="KEGG" id="som:SOMG_00712"/>
<protein>
    <recommendedName>
        <fullName evidence="5 7">5-formyltetrahydrofolate cyclo-ligase</fullName>
        <ecNumber evidence="5 7">6.3.3.2</ecNumber>
    </recommendedName>
</protein>
<keyword evidence="3 6" id="KW-0067">ATP-binding</keyword>
<accession>A0AAE9WCJ8</accession>
<evidence type="ECO:0000313" key="8">
    <source>
        <dbReference type="EMBL" id="WBW72218.1"/>
    </source>
</evidence>
<keyword evidence="7" id="KW-0479">Metal-binding</keyword>
<comment type="catalytic activity">
    <reaction evidence="4 7">
        <text>(6S)-5-formyl-5,6,7,8-tetrahydrofolate + ATP = (6R)-5,10-methenyltetrahydrofolate + ADP + phosphate</text>
        <dbReference type="Rhea" id="RHEA:10488"/>
        <dbReference type="ChEBI" id="CHEBI:30616"/>
        <dbReference type="ChEBI" id="CHEBI:43474"/>
        <dbReference type="ChEBI" id="CHEBI:57455"/>
        <dbReference type="ChEBI" id="CHEBI:57457"/>
        <dbReference type="ChEBI" id="CHEBI:456216"/>
        <dbReference type="EC" id="6.3.3.2"/>
    </reaction>
</comment>
<comment type="similarity">
    <text evidence="1 7">Belongs to the 5-formyltetrahydrofolate cyclo-ligase family.</text>
</comment>
<dbReference type="RefSeq" id="XP_056036461.1">
    <property type="nucleotide sequence ID" value="XM_056179506.1"/>
</dbReference>
<keyword evidence="9" id="KW-1185">Reference proteome</keyword>
<evidence type="ECO:0000256" key="3">
    <source>
        <dbReference type="ARBA" id="ARBA00022840"/>
    </source>
</evidence>
<evidence type="ECO:0000256" key="6">
    <source>
        <dbReference type="PIRSR" id="PIRSR006806-1"/>
    </source>
</evidence>
<evidence type="ECO:0000313" key="9">
    <source>
        <dbReference type="Proteomes" id="UP001212411"/>
    </source>
</evidence>
<dbReference type="PANTHER" id="PTHR23407:SF1">
    <property type="entry name" value="5-FORMYLTETRAHYDROFOLATE CYCLO-LIGASE"/>
    <property type="match status" value="1"/>
</dbReference>
<reference evidence="8 9" key="1">
    <citation type="journal article" date="2023" name="G3 (Bethesda)">
        <title>A high-quality reference genome for the fission yeast Schizosaccharomyces osmophilus.</title>
        <authorList>
            <person name="Jia G.S."/>
            <person name="Zhang W.C."/>
            <person name="Liang Y."/>
            <person name="Liu X.H."/>
            <person name="Rhind N."/>
            <person name="Pidoux A."/>
            <person name="Brysch-Herzberg M."/>
            <person name="Du L.L."/>
        </authorList>
    </citation>
    <scope>NUCLEOTIDE SEQUENCE [LARGE SCALE GENOMIC DNA]</scope>
    <source>
        <strain evidence="8 9">CBS 15793</strain>
    </source>
</reference>
<dbReference type="GO" id="GO:0009396">
    <property type="term" value="P:folic acid-containing compound biosynthetic process"/>
    <property type="evidence" value="ECO:0007669"/>
    <property type="project" value="TreeGrafter"/>
</dbReference>
<evidence type="ECO:0000256" key="7">
    <source>
        <dbReference type="RuleBase" id="RU361279"/>
    </source>
</evidence>
<feature type="binding site" evidence="6">
    <location>
        <position position="58"/>
    </location>
    <ligand>
        <name>substrate</name>
    </ligand>
</feature>
<feature type="binding site" evidence="6">
    <location>
        <position position="52"/>
    </location>
    <ligand>
        <name>substrate</name>
    </ligand>
</feature>
<dbReference type="GO" id="GO:0035999">
    <property type="term" value="P:tetrahydrofolate interconversion"/>
    <property type="evidence" value="ECO:0007669"/>
    <property type="project" value="TreeGrafter"/>
</dbReference>
<dbReference type="GO" id="GO:0005524">
    <property type="term" value="F:ATP binding"/>
    <property type="evidence" value="ECO:0007669"/>
    <property type="project" value="UniProtKB-KW"/>
</dbReference>
<evidence type="ECO:0000256" key="1">
    <source>
        <dbReference type="ARBA" id="ARBA00010638"/>
    </source>
</evidence>
<sequence length="220" mass="25513">MTHLSKKKIRSLMSKVLSELSDQLVEAESSSVCEKVLSLPEWRKCKNVCLYMSLPQMEIRTHELVHQALKQGKNVFLPKCEGRHTMSMYQVYNTNHLIKNKWQIPEPDGLSPKVMDDEIYCDLIIMPGVAFDSNLARLGHGRGYYDDFIHRYKAWCSQKSSRCDIYKVGICLSKQVIPNNEIPMNPLDEFLDSLITPQNIYQRHYNAQGKTFTKLQNIEI</sequence>
<dbReference type="GO" id="GO:0005739">
    <property type="term" value="C:mitochondrion"/>
    <property type="evidence" value="ECO:0007669"/>
    <property type="project" value="TreeGrafter"/>
</dbReference>
<evidence type="ECO:0000256" key="2">
    <source>
        <dbReference type="ARBA" id="ARBA00022741"/>
    </source>
</evidence>
<dbReference type="GO" id="GO:0030272">
    <property type="term" value="F:5-formyltetrahydrofolate cyclo-ligase activity"/>
    <property type="evidence" value="ECO:0007669"/>
    <property type="project" value="UniProtKB-EC"/>
</dbReference>
<dbReference type="AlphaFoldDB" id="A0AAE9WCJ8"/>
<dbReference type="SUPFAM" id="SSF100950">
    <property type="entry name" value="NagB/RpiA/CoA transferase-like"/>
    <property type="match status" value="1"/>
</dbReference>
<dbReference type="Pfam" id="PF01812">
    <property type="entry name" value="5-FTHF_cyc-lig"/>
    <property type="match status" value="1"/>
</dbReference>
<keyword evidence="2 6" id="KW-0547">Nucleotide-binding</keyword>
<proteinExistence type="inferred from homology"/>
<comment type="cofactor">
    <cofactor evidence="7">
        <name>Mg(2+)</name>
        <dbReference type="ChEBI" id="CHEBI:18420"/>
    </cofactor>
</comment>
<evidence type="ECO:0000256" key="4">
    <source>
        <dbReference type="ARBA" id="ARBA00036539"/>
    </source>
</evidence>
<gene>
    <name evidence="8" type="primary">fau1</name>
    <name evidence="8" type="ORF">SOMG_00712</name>
</gene>
<dbReference type="GO" id="GO:0046872">
    <property type="term" value="F:metal ion binding"/>
    <property type="evidence" value="ECO:0007669"/>
    <property type="project" value="UniProtKB-KW"/>
</dbReference>
<evidence type="ECO:0000256" key="5">
    <source>
        <dbReference type="ARBA" id="ARBA00038966"/>
    </source>
</evidence>
<dbReference type="Gene3D" id="3.40.50.10420">
    <property type="entry name" value="NagB/RpiA/CoA transferase-like"/>
    <property type="match status" value="1"/>
</dbReference>
<dbReference type="InterPro" id="IPR037171">
    <property type="entry name" value="NagB/RpiA_transferase-like"/>
</dbReference>
<dbReference type="GeneID" id="80874195"/>
<organism evidence="8 9">
    <name type="scientific">Schizosaccharomyces osmophilus</name>
    <dbReference type="NCBI Taxonomy" id="2545709"/>
    <lineage>
        <taxon>Eukaryota</taxon>
        <taxon>Fungi</taxon>
        <taxon>Dikarya</taxon>
        <taxon>Ascomycota</taxon>
        <taxon>Taphrinomycotina</taxon>
        <taxon>Schizosaccharomycetes</taxon>
        <taxon>Schizosaccharomycetales</taxon>
        <taxon>Schizosaccharomycetaceae</taxon>
        <taxon>Schizosaccharomyces</taxon>
    </lineage>
</organism>
<dbReference type="Proteomes" id="UP001212411">
    <property type="component" value="Chromosome 1"/>
</dbReference>
<dbReference type="EC" id="6.3.3.2" evidence="5 7"/>
<dbReference type="EMBL" id="CP115611">
    <property type="protein sequence ID" value="WBW72218.1"/>
    <property type="molecule type" value="Genomic_DNA"/>
</dbReference>
<dbReference type="InterPro" id="IPR024185">
    <property type="entry name" value="FTHF_cligase-like_sf"/>
</dbReference>
<name>A0AAE9WCJ8_9SCHI</name>
<dbReference type="InterPro" id="IPR002698">
    <property type="entry name" value="FTHF_cligase"/>
</dbReference>
<feature type="binding site" evidence="6">
    <location>
        <begin position="6"/>
        <end position="10"/>
    </location>
    <ligand>
        <name>ATP</name>
        <dbReference type="ChEBI" id="CHEBI:30616"/>
    </ligand>
</feature>
<dbReference type="PIRSF" id="PIRSF006806">
    <property type="entry name" value="FTHF_cligase"/>
    <property type="match status" value="1"/>
</dbReference>
<keyword evidence="7" id="KW-0460">Magnesium</keyword>